<dbReference type="PANTHER" id="PTHR33067">
    <property type="entry name" value="RNA-DIRECTED DNA POLYMERASE-RELATED"/>
    <property type="match status" value="1"/>
</dbReference>
<sequence length="850" mass="95852">MRTRSSSNLVGESSPNPTFSNLKRHNRRRSKQPFILEESPVYTMSDQRNMVELLRAPTEGYAEAIVVPSILAEHFKLKHSLINMMTSDQFFRLEKDNHHDHIRAARRWLKKERSRSILTWEDLAWDRYKDLLRACPHPGFTELHQLDTFYNALNPTDQDYLNSTDGGNLLERRTQDMLKIIENTSKQTSVVTTAMTVILKQFQATPPPASVKAVEEIFVTYGGAHPYYQFVPLSELEKIKKMNEINIQAMQTQINNVKNELRNEMKTLIQASMSNQTNKLKNMMASFFQMNTASTSGSGPLPSKTIANPKGELKAITTRSGLVLDGPFVPMPPPFINLEEDERVEKTLTDPKLALLSNKEKLLEMANTPFNENCSVVILKKLPKKLGDPRKFLIPYGFSELKCKALADLGASINLMLLSVWKNLAVILKKLPEKLRDPGKFLIPCGFSELKYKALADLGASINLLPLTACALIDVHGEEMILCDGDERLTLYMKHDTAIYSNHPHRESANLINIFNVSSEDCLEVNISRMVSIRLLLGSARLHSSTEFSRIESISLVGSWLSKYSISLRSDSISKGRSSFPDGNVIRASSSTNSSSKWSREEEAVLPLNGLITSSEVKSDFESEDPRVSILVSVGCQKPVYLAARLGCAETKVTTWDDLAFKLIILGWNVQNDTGYNVFTNDLQHSDQSQSISNTCLVETDDSNVIPNSPDMCDDDIQNDQNDVESDDERVALANLIANLKLDTEFEKYKAFNDRTIDYDKLERKLNETLGQLALKYIEIKEGLKFKAYEISVVKEKQDELIKQSLLTKSHYEGLVKQKTKAVGSGENGRKRRREWLQGLAGKTVECTVF</sequence>
<feature type="compositionally biased region" description="Polar residues" evidence="2">
    <location>
        <begin position="1"/>
        <end position="21"/>
    </location>
</feature>
<gene>
    <name evidence="3" type="ORF">Tci_039176</name>
</gene>
<keyword evidence="3" id="KW-0548">Nucleotidyltransferase</keyword>
<organism evidence="3">
    <name type="scientific">Tanacetum cinerariifolium</name>
    <name type="common">Dalmatian daisy</name>
    <name type="synonym">Chrysanthemum cinerariifolium</name>
    <dbReference type="NCBI Taxonomy" id="118510"/>
    <lineage>
        <taxon>Eukaryota</taxon>
        <taxon>Viridiplantae</taxon>
        <taxon>Streptophyta</taxon>
        <taxon>Embryophyta</taxon>
        <taxon>Tracheophyta</taxon>
        <taxon>Spermatophyta</taxon>
        <taxon>Magnoliopsida</taxon>
        <taxon>eudicotyledons</taxon>
        <taxon>Gunneridae</taxon>
        <taxon>Pentapetalae</taxon>
        <taxon>asterids</taxon>
        <taxon>campanulids</taxon>
        <taxon>Asterales</taxon>
        <taxon>Asteraceae</taxon>
        <taxon>Asteroideae</taxon>
        <taxon>Anthemideae</taxon>
        <taxon>Anthemidinae</taxon>
        <taxon>Tanacetum</taxon>
    </lineage>
</organism>
<comment type="caution">
    <text evidence="3">The sequence shown here is derived from an EMBL/GenBank/DDBJ whole genome shotgun (WGS) entry which is preliminary data.</text>
</comment>
<evidence type="ECO:0000313" key="3">
    <source>
        <dbReference type="EMBL" id="GEU67198.1"/>
    </source>
</evidence>
<dbReference type="GO" id="GO:0003964">
    <property type="term" value="F:RNA-directed DNA polymerase activity"/>
    <property type="evidence" value="ECO:0007669"/>
    <property type="project" value="UniProtKB-KW"/>
</dbReference>
<proteinExistence type="predicted"/>
<name>A0A6L2LZS4_TANCI</name>
<dbReference type="EMBL" id="BKCJ010005520">
    <property type="protein sequence ID" value="GEU67198.1"/>
    <property type="molecule type" value="Genomic_DNA"/>
</dbReference>
<protein>
    <submittedName>
        <fullName evidence="3">Reverse transcriptase domain-containing protein</fullName>
    </submittedName>
</protein>
<dbReference type="AlphaFoldDB" id="A0A6L2LZS4"/>
<evidence type="ECO:0000256" key="2">
    <source>
        <dbReference type="SAM" id="MobiDB-lite"/>
    </source>
</evidence>
<keyword evidence="3" id="KW-0695">RNA-directed DNA polymerase</keyword>
<evidence type="ECO:0000256" key="1">
    <source>
        <dbReference type="SAM" id="Coils"/>
    </source>
</evidence>
<keyword evidence="1" id="KW-0175">Coiled coil</keyword>
<dbReference type="PANTHER" id="PTHR33067:SF9">
    <property type="entry name" value="RNA-DIRECTED DNA POLYMERASE"/>
    <property type="match status" value="1"/>
</dbReference>
<feature type="region of interest" description="Disordered" evidence="2">
    <location>
        <begin position="1"/>
        <end position="30"/>
    </location>
</feature>
<keyword evidence="3" id="KW-0808">Transferase</keyword>
<reference evidence="3" key="1">
    <citation type="journal article" date="2019" name="Sci. Rep.">
        <title>Draft genome of Tanacetum cinerariifolium, the natural source of mosquito coil.</title>
        <authorList>
            <person name="Yamashiro T."/>
            <person name="Shiraishi A."/>
            <person name="Satake H."/>
            <person name="Nakayama K."/>
        </authorList>
    </citation>
    <scope>NUCLEOTIDE SEQUENCE</scope>
</reference>
<feature type="coiled-coil region" evidence="1">
    <location>
        <begin position="240"/>
        <end position="267"/>
    </location>
</feature>
<accession>A0A6L2LZS4</accession>